<dbReference type="OrthoDB" id="9798416at2"/>
<gene>
    <name evidence="1" type="ORF">CCS01_01240</name>
</gene>
<dbReference type="EMBL" id="NHRY01000032">
    <property type="protein sequence ID" value="PPQ39547.1"/>
    <property type="molecule type" value="Genomic_DNA"/>
</dbReference>
<keyword evidence="2" id="KW-1185">Reference proteome</keyword>
<proteinExistence type="predicted"/>
<dbReference type="InterPro" id="IPR014057">
    <property type="entry name" value="HI1420"/>
</dbReference>
<evidence type="ECO:0000313" key="2">
    <source>
        <dbReference type="Proteomes" id="UP000239724"/>
    </source>
</evidence>
<dbReference type="Proteomes" id="UP000239724">
    <property type="component" value="Unassembled WGS sequence"/>
</dbReference>
<dbReference type="GO" id="GO:0003677">
    <property type="term" value="F:DNA binding"/>
    <property type="evidence" value="ECO:0007669"/>
    <property type="project" value="InterPro"/>
</dbReference>
<dbReference type="SUPFAM" id="SSF47413">
    <property type="entry name" value="lambda repressor-like DNA-binding domains"/>
    <property type="match status" value="1"/>
</dbReference>
<accession>A0A2S6NP20</accession>
<comment type="caution">
    <text evidence="1">The sequence shown here is derived from an EMBL/GenBank/DDBJ whole genome shotgun (WGS) entry which is preliminary data.</text>
</comment>
<dbReference type="AlphaFoldDB" id="A0A2S6NP20"/>
<dbReference type="InterPro" id="IPR010982">
    <property type="entry name" value="Lambda_DNA-bd_dom_sf"/>
</dbReference>
<dbReference type="PANTHER" id="PTHR40275:SF1">
    <property type="entry name" value="SSL7038 PROTEIN"/>
    <property type="match status" value="1"/>
</dbReference>
<evidence type="ECO:0000313" key="1">
    <source>
        <dbReference type="EMBL" id="PPQ39547.1"/>
    </source>
</evidence>
<dbReference type="PANTHER" id="PTHR40275">
    <property type="entry name" value="SSL7038 PROTEIN"/>
    <property type="match status" value="1"/>
</dbReference>
<dbReference type="NCBIfam" id="TIGR02684">
    <property type="entry name" value="dnstrm_HI1420"/>
    <property type="match status" value="1"/>
</dbReference>
<reference evidence="1 2" key="1">
    <citation type="journal article" date="2018" name="Arch. Microbiol.">
        <title>New insights into the metabolic potential of the phototrophic purple bacterium Rhodopila globiformis DSM 161(T) from its draft genome sequence and evidence for a vanadium-dependent nitrogenase.</title>
        <authorList>
            <person name="Imhoff J.F."/>
            <person name="Rahn T."/>
            <person name="Kunzel S."/>
            <person name="Neulinger S.C."/>
        </authorList>
    </citation>
    <scope>NUCLEOTIDE SEQUENCE [LARGE SCALE GENOMIC DNA]</scope>
    <source>
        <strain evidence="1 2">DSM 161</strain>
    </source>
</reference>
<organism evidence="1 2">
    <name type="scientific">Rhodopila globiformis</name>
    <name type="common">Rhodopseudomonas globiformis</name>
    <dbReference type="NCBI Taxonomy" id="1071"/>
    <lineage>
        <taxon>Bacteria</taxon>
        <taxon>Pseudomonadati</taxon>
        <taxon>Pseudomonadota</taxon>
        <taxon>Alphaproteobacteria</taxon>
        <taxon>Acetobacterales</taxon>
        <taxon>Acetobacteraceae</taxon>
        <taxon>Rhodopila</taxon>
    </lineage>
</organism>
<sequence length="109" mass="11688">MANSNLSRFDAADYLDSPEARAEYLSAALETGDMPFILDAIAVVARAEGMARVAEVAKVGRTSLYKTLQPGANPEFETILRVFDALGLRMSAQPANTARDHDNKAALAC</sequence>
<protein>
    <submittedName>
        <fullName evidence="1">Putative addiction module antidote protein</fullName>
    </submittedName>
</protein>
<name>A0A2S6NP20_RHOGL</name>
<dbReference type="Pfam" id="PF21716">
    <property type="entry name" value="dnstrm_HI1420"/>
    <property type="match status" value="1"/>
</dbReference>
<dbReference type="RefSeq" id="WP_104517021.1">
    <property type="nucleotide sequence ID" value="NZ_NHRY01000032.1"/>
</dbReference>